<name>A0A7Z0QED2_9BRAD</name>
<dbReference type="Proteomes" id="UP000564836">
    <property type="component" value="Chromosome"/>
</dbReference>
<dbReference type="Pfam" id="PF06527">
    <property type="entry name" value="TniQ"/>
    <property type="match status" value="1"/>
</dbReference>
<organism evidence="2">
    <name type="scientific">Bradyrhizobium barranii subsp. barranii</name>
    <dbReference type="NCBI Taxonomy" id="2823807"/>
    <lineage>
        <taxon>Bacteria</taxon>
        <taxon>Pseudomonadati</taxon>
        <taxon>Pseudomonadota</taxon>
        <taxon>Alphaproteobacteria</taxon>
        <taxon>Hyphomicrobiales</taxon>
        <taxon>Nitrobacteraceae</taxon>
        <taxon>Bradyrhizobium</taxon>
        <taxon>Bradyrhizobium barranii</taxon>
    </lineage>
</organism>
<reference evidence="2" key="2">
    <citation type="submission" date="2020-06" db="EMBL/GenBank/DDBJ databases">
        <title>Whole Genome Sequence of Bradyrhizobium sp. Strain 323S2.</title>
        <authorList>
            <person name="Bromfield E.S.P."/>
        </authorList>
    </citation>
    <scope>NUCLEOTIDE SEQUENCE [LARGE SCALE GENOMIC DNA]</scope>
    <source>
        <strain evidence="2">323S2</strain>
    </source>
</reference>
<feature type="domain" description="TniQ" evidence="1">
    <location>
        <begin position="24"/>
        <end position="143"/>
    </location>
</feature>
<evidence type="ECO:0000259" key="1">
    <source>
        <dbReference type="Pfam" id="PF06527"/>
    </source>
</evidence>
<gene>
    <name evidence="3" type="ORF">G6321_00035540</name>
    <name evidence="2" type="ORF">G6321_32765</name>
</gene>
<reference evidence="3 4" key="3">
    <citation type="journal article" date="2022" name="Int. J. Syst. Evol. Microbiol.">
        <title>Strains of Bradyrhizobium barranii sp. nov. associated with legumes native to Canada are symbionts of soybeans and belong to different subspecies (subsp. barranii subsp. nov. and subsp. apii subsp. nov.) and symbiovars (sv. glycinearum and sv. septentrionale).</title>
        <authorList>
            <person name="Bromfield E.S.P."/>
            <person name="Cloutier S."/>
            <person name="Wasai-Hara S."/>
            <person name="Minamisawa K."/>
        </authorList>
    </citation>
    <scope>NUCLEOTIDE SEQUENCE [LARGE SCALE GENOMIC DNA]</scope>
    <source>
        <strain evidence="3 4">323S2</strain>
    </source>
</reference>
<dbReference type="RefSeq" id="WP_166351138.1">
    <property type="nucleotide sequence ID" value="NZ_CP088280.1"/>
</dbReference>
<dbReference type="EMBL" id="CP088280">
    <property type="protein sequence ID" value="UGX91096.1"/>
    <property type="molecule type" value="Genomic_DNA"/>
</dbReference>
<evidence type="ECO:0000313" key="3">
    <source>
        <dbReference type="EMBL" id="UGX91096.1"/>
    </source>
</evidence>
<dbReference type="AlphaFoldDB" id="A0A7Z0QED2"/>
<reference evidence="3 4" key="1">
    <citation type="journal article" date="2017" name="Syst. Appl. Microbiol.">
        <title>Soybeans inoculated with root zone soils of Canadian native legumes harbour diverse and novel Bradyrhizobium spp. that possess agricultural potential.</title>
        <authorList>
            <person name="Bromfield E.S.P."/>
            <person name="Cloutier S."/>
            <person name="Tambong J.T."/>
            <person name="Tran Thi T.V."/>
        </authorList>
    </citation>
    <scope>NUCLEOTIDE SEQUENCE [LARGE SCALE GENOMIC DNA]</scope>
    <source>
        <strain evidence="3 4">323S2</strain>
    </source>
</reference>
<dbReference type="EMBL" id="JACBFH010000001">
    <property type="protein sequence ID" value="NYY92976.1"/>
    <property type="molecule type" value="Genomic_DNA"/>
</dbReference>
<evidence type="ECO:0000313" key="2">
    <source>
        <dbReference type="EMBL" id="NYY92976.1"/>
    </source>
</evidence>
<protein>
    <submittedName>
        <fullName evidence="2">TniQ family protein</fullName>
    </submittedName>
</protein>
<sequence>MTSFYKAGGERCGVAARPRRLVVRASPEPGESLWGWAIRLAGTNGYDSAYAIKSLVARASLGAGDGNYSGSYAQLINASHDDFARYFPDCRSAFWNGGELGIPHFYFSPQPKVCPVCLSEKAILKSVWGLKIWRYCPEHSCELISTCPFCAKPLVANRRGVTHCGNRLCDGNLSECVGGPTAAGIARIVGVLGDVAAGRWREQLSGLPRCFRSASLLDIVQLIFILSRPLLRVKNDSPSADVERERLAITEVALSDWPAGYHDYLERVRSTRFANIKYPTSGKSYIEKELPFIYRALLYGHTRISPEILRVFKHELACYAETRMPLALDSRFVITGEPSRWMTLQRAARELGFSRHKAKRAGREGAINIVAVPLLGKTRRFVERDHFKKCTDSRDAQMTEADYRVAHGLLPARSVKKLLRVGYPTIAALIEGGYIKTLPHRGRSWLCAASIEHLLSRLAEITIPMKPGCARVEICQTSCISSAKLTDVIECALAGKMSLNKKGSARRGLRRFWVVKDDLRRLFPEVLADFYTVEQAAQFVGLSGCSFRAVVRGGLLRFTPSPKNRGRRMFTRNELAAFGRRCVSSAELAAAYSVTKRKIFMELSASSARIDGLGQFRFWLRGRATALLDRKFRRLGSTNSRVVGQRGQK</sequence>
<dbReference type="InterPro" id="IPR009492">
    <property type="entry name" value="TniQ"/>
</dbReference>
<proteinExistence type="predicted"/>
<accession>A0A7Z0QED2</accession>
<evidence type="ECO:0000313" key="4">
    <source>
        <dbReference type="Proteomes" id="UP000564836"/>
    </source>
</evidence>